<feature type="region of interest" description="Disordered" evidence="1">
    <location>
        <begin position="223"/>
        <end position="277"/>
    </location>
</feature>
<organism evidence="3 4">
    <name type="scientific">Nasonia vitripennis</name>
    <name type="common">Parasitic wasp</name>
    <dbReference type="NCBI Taxonomy" id="7425"/>
    <lineage>
        <taxon>Eukaryota</taxon>
        <taxon>Metazoa</taxon>
        <taxon>Ecdysozoa</taxon>
        <taxon>Arthropoda</taxon>
        <taxon>Hexapoda</taxon>
        <taxon>Insecta</taxon>
        <taxon>Pterygota</taxon>
        <taxon>Neoptera</taxon>
        <taxon>Endopterygota</taxon>
        <taxon>Hymenoptera</taxon>
        <taxon>Apocrita</taxon>
        <taxon>Proctotrupomorpha</taxon>
        <taxon>Chalcidoidea</taxon>
        <taxon>Pteromalidae</taxon>
        <taxon>Pteromalinae</taxon>
        <taxon>Nasonia</taxon>
    </lineage>
</organism>
<accession>A0A7M7LVE5</accession>
<dbReference type="RefSeq" id="XP_008217318.1">
    <property type="nucleotide sequence ID" value="XM_008219096.4"/>
</dbReference>
<dbReference type="EnsemblMetazoa" id="XM_008219096">
    <property type="protein sequence ID" value="XP_008217318"/>
    <property type="gene ID" value="LOC103318023"/>
</dbReference>
<dbReference type="GeneID" id="103318023"/>
<dbReference type="AlphaFoldDB" id="A0A7M7LVE5"/>
<keyword evidence="4" id="KW-1185">Reference proteome</keyword>
<dbReference type="PROSITE" id="PS51750">
    <property type="entry name" value="BRO_N"/>
    <property type="match status" value="1"/>
</dbReference>
<sequence>MEPARNILHVTDLSVDHWYKVKDIGKYLDYQKDDQKRRHRIQACELMINEKGIFLWFMSSRMPRAKPFKKWLCENAGIYGKTPAIANYWTDELIQKDIEEENKHFHTGFVYIATSEDYERKEYYIIRRSQQYDLRLNEMNSVMLENSMKLKPKLIWKSSTYEVHKSKLEEMFEENRREGFFKLNEEKLHKARVFMAQTGARFYSMDDLQNEANRVLGEAGAAQIPDEADGGRAPDPIPAIADEAPVEPNLPEEGVADFHEEANLPEGELAESRAEDS</sequence>
<dbReference type="InterPro" id="IPR003497">
    <property type="entry name" value="BRO_N_domain"/>
</dbReference>
<proteinExistence type="predicted"/>
<evidence type="ECO:0000259" key="2">
    <source>
        <dbReference type="PROSITE" id="PS51750"/>
    </source>
</evidence>
<evidence type="ECO:0000256" key="1">
    <source>
        <dbReference type="SAM" id="MobiDB-lite"/>
    </source>
</evidence>
<name>A0A7M7LVE5_NASVI</name>
<evidence type="ECO:0000313" key="4">
    <source>
        <dbReference type="Proteomes" id="UP000002358"/>
    </source>
</evidence>
<reference evidence="3" key="1">
    <citation type="submission" date="2021-01" db="UniProtKB">
        <authorList>
            <consortium name="EnsemblMetazoa"/>
        </authorList>
    </citation>
    <scope>IDENTIFICATION</scope>
</reference>
<protein>
    <recommendedName>
        <fullName evidence="2">Bro-N domain-containing protein</fullName>
    </recommendedName>
</protein>
<dbReference type="Proteomes" id="UP000002358">
    <property type="component" value="Chromosome 1"/>
</dbReference>
<dbReference type="Pfam" id="PF02498">
    <property type="entry name" value="Bro-N"/>
    <property type="match status" value="1"/>
</dbReference>
<dbReference type="KEGG" id="nvi:103318023"/>
<dbReference type="InParanoid" id="A0A7M7LVE5"/>
<feature type="domain" description="Bro-N" evidence="2">
    <location>
        <begin position="4"/>
        <end position="89"/>
    </location>
</feature>
<feature type="compositionally biased region" description="Low complexity" evidence="1">
    <location>
        <begin position="238"/>
        <end position="247"/>
    </location>
</feature>
<evidence type="ECO:0000313" key="3">
    <source>
        <dbReference type="EnsemblMetazoa" id="XP_008217318"/>
    </source>
</evidence>